<comment type="cofactor">
    <cofactor evidence="1">
        <name>FMN</name>
        <dbReference type="ChEBI" id="CHEBI:58210"/>
    </cofactor>
</comment>
<keyword evidence="3" id="KW-0285">Flavoprotein</keyword>
<evidence type="ECO:0000259" key="7">
    <source>
        <dbReference type="Pfam" id="PF01180"/>
    </source>
</evidence>
<dbReference type="Gene3D" id="3.20.20.70">
    <property type="entry name" value="Aldolase class I"/>
    <property type="match status" value="1"/>
</dbReference>
<evidence type="ECO:0000313" key="8">
    <source>
        <dbReference type="EMBL" id="QDV42470.1"/>
    </source>
</evidence>
<sequence>MTSIDLATSYLGLELKNPFIASASPLTGSVESLLHLERSGAAAVVLPSLFEEQIEHEREQFERLHAYQSDSMAESLSFFPELERYNTGPEEYLQLIRDAKESLCIPVIASLNGFSSGGWKYYGELMEQAGADALELNIYLVPTDPSVSSADVERHYRELVSSVREQLRIPLAVKMGPFFSSPATFGCDLVDSGAAGLVLFNRFLSPEIDLETLEFVPALQLSQPEELRLALRWIAILRDRIEASIAATGGVHSGLDTAKALLVGADAVMIASTLLKHGIDHLQVLRNELVQWMDENGYFSVEQLKGSMSMNNCSNPEGLKRANYMKALTSYTTKV</sequence>
<dbReference type="EMBL" id="CP037423">
    <property type="protein sequence ID" value="QDV42470.1"/>
    <property type="molecule type" value="Genomic_DNA"/>
</dbReference>
<evidence type="ECO:0000256" key="1">
    <source>
        <dbReference type="ARBA" id="ARBA00001917"/>
    </source>
</evidence>
<reference evidence="8 9" key="1">
    <citation type="submission" date="2019-03" db="EMBL/GenBank/DDBJ databases">
        <title>Deep-cultivation of Planctomycetes and their phenomic and genomic characterization uncovers novel biology.</title>
        <authorList>
            <person name="Wiegand S."/>
            <person name="Jogler M."/>
            <person name="Boedeker C."/>
            <person name="Pinto D."/>
            <person name="Vollmers J."/>
            <person name="Rivas-Marin E."/>
            <person name="Kohn T."/>
            <person name="Peeters S.H."/>
            <person name="Heuer A."/>
            <person name="Rast P."/>
            <person name="Oberbeckmann S."/>
            <person name="Bunk B."/>
            <person name="Jeske O."/>
            <person name="Meyerdierks A."/>
            <person name="Storesund J.E."/>
            <person name="Kallscheuer N."/>
            <person name="Luecker S."/>
            <person name="Lage O.M."/>
            <person name="Pohl T."/>
            <person name="Merkel B.J."/>
            <person name="Hornburger P."/>
            <person name="Mueller R.-W."/>
            <person name="Bruemmer F."/>
            <person name="Labrenz M."/>
            <person name="Spormann A.M."/>
            <person name="Op den Camp H."/>
            <person name="Overmann J."/>
            <person name="Amann R."/>
            <person name="Jetten M.S.M."/>
            <person name="Mascher T."/>
            <person name="Medema M.H."/>
            <person name="Devos D.P."/>
            <person name="Kaster A.-K."/>
            <person name="Ovreas L."/>
            <person name="Rohde M."/>
            <person name="Galperin M.Y."/>
            <person name="Jogler C."/>
        </authorList>
    </citation>
    <scope>NUCLEOTIDE SEQUENCE [LARGE SCALE GENOMIC DNA]</scope>
    <source>
        <strain evidence="8 9">Enr13</strain>
    </source>
</reference>
<organism evidence="8 9">
    <name type="scientific">Stieleria neptunia</name>
    <dbReference type="NCBI Taxonomy" id="2527979"/>
    <lineage>
        <taxon>Bacteria</taxon>
        <taxon>Pseudomonadati</taxon>
        <taxon>Planctomycetota</taxon>
        <taxon>Planctomycetia</taxon>
        <taxon>Pirellulales</taxon>
        <taxon>Pirellulaceae</taxon>
        <taxon>Stieleria</taxon>
    </lineage>
</organism>
<evidence type="ECO:0000256" key="2">
    <source>
        <dbReference type="ARBA" id="ARBA00004725"/>
    </source>
</evidence>
<dbReference type="EC" id="1.3.1.1" evidence="8"/>
<keyword evidence="5" id="KW-0665">Pyrimidine biosynthesis</keyword>
<name>A0A518HNP9_9BACT</name>
<dbReference type="Proteomes" id="UP000319004">
    <property type="component" value="Chromosome"/>
</dbReference>
<keyword evidence="6 8" id="KW-0560">Oxidoreductase</keyword>
<dbReference type="GO" id="GO:0005737">
    <property type="term" value="C:cytoplasm"/>
    <property type="evidence" value="ECO:0007669"/>
    <property type="project" value="InterPro"/>
</dbReference>
<dbReference type="InterPro" id="IPR005720">
    <property type="entry name" value="Dihydroorotate_DH_cat"/>
</dbReference>
<dbReference type="UniPathway" id="UPA00070"/>
<accession>A0A518HNP9</accession>
<protein>
    <submittedName>
        <fullName evidence="8">NAD-dependent dihydropyrimidine dehydrogenase subunit PreA</fullName>
        <ecNumber evidence="8">1.3.1.1</ecNumber>
    </submittedName>
</protein>
<dbReference type="GO" id="GO:0004159">
    <property type="term" value="F:dihydropyrimidine dehydrogenase (NAD+) activity"/>
    <property type="evidence" value="ECO:0007669"/>
    <property type="project" value="UniProtKB-EC"/>
</dbReference>
<dbReference type="InterPro" id="IPR012135">
    <property type="entry name" value="Dihydroorotate_DH_1_2"/>
</dbReference>
<dbReference type="InterPro" id="IPR013785">
    <property type="entry name" value="Aldolase_TIM"/>
</dbReference>
<gene>
    <name evidence="8" type="primary">preA_1</name>
    <name evidence="8" type="ORF">Enr13x_23170</name>
</gene>
<keyword evidence="4" id="KW-0288">FMN</keyword>
<dbReference type="GO" id="GO:0006207">
    <property type="term" value="P:'de novo' pyrimidine nucleobase biosynthetic process"/>
    <property type="evidence" value="ECO:0007669"/>
    <property type="project" value="TreeGrafter"/>
</dbReference>
<dbReference type="PIRSF" id="PIRSF000164">
    <property type="entry name" value="DHO_oxidase"/>
    <property type="match status" value="1"/>
</dbReference>
<proteinExistence type="predicted"/>
<feature type="domain" description="Dihydroorotate dehydrogenase catalytic" evidence="7">
    <location>
        <begin position="6"/>
        <end position="292"/>
    </location>
</feature>
<keyword evidence="9" id="KW-1185">Reference proteome</keyword>
<dbReference type="CDD" id="cd04739">
    <property type="entry name" value="DHOD_like"/>
    <property type="match status" value="1"/>
</dbReference>
<dbReference type="SUPFAM" id="SSF51395">
    <property type="entry name" value="FMN-linked oxidoreductases"/>
    <property type="match status" value="1"/>
</dbReference>
<dbReference type="GO" id="GO:0044205">
    <property type="term" value="P:'de novo' UMP biosynthetic process"/>
    <property type="evidence" value="ECO:0007669"/>
    <property type="project" value="UniProtKB-UniPathway"/>
</dbReference>
<evidence type="ECO:0000256" key="5">
    <source>
        <dbReference type="ARBA" id="ARBA00022975"/>
    </source>
</evidence>
<dbReference type="PANTHER" id="PTHR48109">
    <property type="entry name" value="DIHYDROOROTATE DEHYDROGENASE (QUINONE), MITOCHONDRIAL-RELATED"/>
    <property type="match status" value="1"/>
</dbReference>
<evidence type="ECO:0000256" key="3">
    <source>
        <dbReference type="ARBA" id="ARBA00022630"/>
    </source>
</evidence>
<dbReference type="PANTHER" id="PTHR48109:SF3">
    <property type="entry name" value="SLL0744 PROTEIN"/>
    <property type="match status" value="1"/>
</dbReference>
<dbReference type="Pfam" id="PF01180">
    <property type="entry name" value="DHO_dh"/>
    <property type="match status" value="1"/>
</dbReference>
<dbReference type="AlphaFoldDB" id="A0A518HNP9"/>
<dbReference type="KEGG" id="snep:Enr13x_23170"/>
<dbReference type="NCBIfam" id="NF005741">
    <property type="entry name" value="PRK07565.1"/>
    <property type="match status" value="1"/>
</dbReference>
<dbReference type="RefSeq" id="WP_197455943.1">
    <property type="nucleotide sequence ID" value="NZ_CP037423.1"/>
</dbReference>
<dbReference type="GO" id="GO:0004152">
    <property type="term" value="F:dihydroorotate dehydrogenase activity"/>
    <property type="evidence" value="ECO:0007669"/>
    <property type="project" value="InterPro"/>
</dbReference>
<evidence type="ECO:0000313" key="9">
    <source>
        <dbReference type="Proteomes" id="UP000319004"/>
    </source>
</evidence>
<evidence type="ECO:0000256" key="6">
    <source>
        <dbReference type="ARBA" id="ARBA00023002"/>
    </source>
</evidence>
<evidence type="ECO:0000256" key="4">
    <source>
        <dbReference type="ARBA" id="ARBA00022643"/>
    </source>
</evidence>
<dbReference type="InterPro" id="IPR050074">
    <property type="entry name" value="DHO_dehydrogenase"/>
</dbReference>
<comment type="pathway">
    <text evidence="2">Pyrimidine metabolism; UMP biosynthesis via de novo pathway.</text>
</comment>